<dbReference type="InterPro" id="IPR002067">
    <property type="entry name" value="MCP"/>
</dbReference>
<evidence type="ECO:0000256" key="5">
    <source>
        <dbReference type="ARBA" id="ARBA00022737"/>
    </source>
</evidence>
<comment type="similarity">
    <text evidence="2 10">Belongs to the mitochondrial carrier (TC 2.A.29) family.</text>
</comment>
<feature type="repeat" description="Solcar" evidence="9">
    <location>
        <begin position="228"/>
        <end position="317"/>
    </location>
</feature>
<feature type="repeat" description="Solcar" evidence="9">
    <location>
        <begin position="18"/>
        <end position="104"/>
    </location>
</feature>
<evidence type="ECO:0000256" key="4">
    <source>
        <dbReference type="ARBA" id="ARBA00022692"/>
    </source>
</evidence>
<keyword evidence="4 9" id="KW-0812">Transmembrane</keyword>
<evidence type="ECO:0000256" key="7">
    <source>
        <dbReference type="ARBA" id="ARBA00023128"/>
    </source>
</evidence>
<name>A0ABN8NUT8_9CNID</name>
<comment type="subcellular location">
    <subcellularLocation>
        <location evidence="1">Mitochondrion inner membrane</location>
        <topology evidence="1">Multi-pass membrane protein</topology>
    </subcellularLocation>
</comment>
<dbReference type="InterPro" id="IPR002167">
    <property type="entry name" value="GDC-like"/>
</dbReference>
<keyword evidence="5" id="KW-0677">Repeat</keyword>
<evidence type="ECO:0000256" key="1">
    <source>
        <dbReference type="ARBA" id="ARBA00004448"/>
    </source>
</evidence>
<proteinExistence type="inferred from homology"/>
<evidence type="ECO:0000256" key="10">
    <source>
        <dbReference type="RuleBase" id="RU000488"/>
    </source>
</evidence>
<keyword evidence="3 10" id="KW-0813">Transport</keyword>
<dbReference type="Proteomes" id="UP001159405">
    <property type="component" value="Unassembled WGS sequence"/>
</dbReference>
<dbReference type="Gene3D" id="1.50.40.10">
    <property type="entry name" value="Mitochondrial carrier domain"/>
    <property type="match status" value="1"/>
</dbReference>
<evidence type="ECO:0008006" key="13">
    <source>
        <dbReference type="Google" id="ProtNLM"/>
    </source>
</evidence>
<evidence type="ECO:0000256" key="3">
    <source>
        <dbReference type="ARBA" id="ARBA00022448"/>
    </source>
</evidence>
<keyword evidence="12" id="KW-1185">Reference proteome</keyword>
<sequence length="325" mass="36227">MTPEKMRESRWWESYVPKDQLIHLVAGGIAGGVSRTCVSPLERVKMLMQIQVSEAKYTGVTQTLVKIGKDEGLYGYFKGNGTNIVRIVPYTAVQFAAYEEFKKILKIPQDPREQRPLLRLTAGALAGIVSSTVTYPLDLIRTRLAVQGEGKERRYRNIRHAFFTIIKEEGGLFSGCLFRGLGPSLIGIAPYIGLNFAVYEGLKGYVMTYYLAETAGHKLRTLTHERDLPVIIKLTCGSVAGAVAQTGTYPLDVVRRRMQMKGATGELFKYNSTWHAFKVIVKSEGVYGLFKGMWPNLLKVAPTIGIQFAVYEVSKSALHNYSESV</sequence>
<reference evidence="11 12" key="1">
    <citation type="submission" date="2022-05" db="EMBL/GenBank/DDBJ databases">
        <authorList>
            <consortium name="Genoscope - CEA"/>
            <person name="William W."/>
        </authorList>
    </citation>
    <scope>NUCLEOTIDE SEQUENCE [LARGE SCALE GENOMIC DNA]</scope>
</reference>
<evidence type="ECO:0000256" key="8">
    <source>
        <dbReference type="ARBA" id="ARBA00023136"/>
    </source>
</evidence>
<evidence type="ECO:0000313" key="12">
    <source>
        <dbReference type="Proteomes" id="UP001159405"/>
    </source>
</evidence>
<dbReference type="PANTHER" id="PTHR24089">
    <property type="entry name" value="SOLUTE CARRIER FAMILY 25"/>
    <property type="match status" value="1"/>
</dbReference>
<keyword evidence="6" id="KW-0999">Mitochondrion inner membrane</keyword>
<protein>
    <recommendedName>
        <fullName evidence="13">Mitochondrial carrier protein</fullName>
    </recommendedName>
</protein>
<dbReference type="InterPro" id="IPR023395">
    <property type="entry name" value="MCP_dom_sf"/>
</dbReference>
<comment type="caution">
    <text evidence="11">The sequence shown here is derived from an EMBL/GenBank/DDBJ whole genome shotgun (WGS) entry which is preliminary data.</text>
</comment>
<dbReference type="PRINTS" id="PR00926">
    <property type="entry name" value="MITOCARRIER"/>
</dbReference>
<dbReference type="Pfam" id="PF00153">
    <property type="entry name" value="Mito_carr"/>
    <property type="match status" value="3"/>
</dbReference>
<feature type="repeat" description="Solcar" evidence="9">
    <location>
        <begin position="114"/>
        <end position="205"/>
    </location>
</feature>
<dbReference type="EMBL" id="CALNXK010000038">
    <property type="protein sequence ID" value="CAH3123162.1"/>
    <property type="molecule type" value="Genomic_DNA"/>
</dbReference>
<dbReference type="InterPro" id="IPR018108">
    <property type="entry name" value="MCP_transmembrane"/>
</dbReference>
<evidence type="ECO:0000313" key="11">
    <source>
        <dbReference type="EMBL" id="CAH3123162.1"/>
    </source>
</evidence>
<dbReference type="PRINTS" id="PR00928">
    <property type="entry name" value="GRAVESDC"/>
</dbReference>
<keyword evidence="8 9" id="KW-0472">Membrane</keyword>
<gene>
    <name evidence="11" type="ORF">PLOB_00029827</name>
</gene>
<dbReference type="SUPFAM" id="SSF103506">
    <property type="entry name" value="Mitochondrial carrier"/>
    <property type="match status" value="1"/>
</dbReference>
<accession>A0ABN8NUT8</accession>
<dbReference type="PROSITE" id="PS50920">
    <property type="entry name" value="SOLCAR"/>
    <property type="match status" value="3"/>
</dbReference>
<evidence type="ECO:0000256" key="6">
    <source>
        <dbReference type="ARBA" id="ARBA00022792"/>
    </source>
</evidence>
<keyword evidence="7" id="KW-0496">Mitochondrion</keyword>
<evidence type="ECO:0000256" key="9">
    <source>
        <dbReference type="PROSITE-ProRule" id="PRU00282"/>
    </source>
</evidence>
<organism evidence="11 12">
    <name type="scientific">Porites lobata</name>
    <dbReference type="NCBI Taxonomy" id="104759"/>
    <lineage>
        <taxon>Eukaryota</taxon>
        <taxon>Metazoa</taxon>
        <taxon>Cnidaria</taxon>
        <taxon>Anthozoa</taxon>
        <taxon>Hexacorallia</taxon>
        <taxon>Scleractinia</taxon>
        <taxon>Fungiina</taxon>
        <taxon>Poritidae</taxon>
        <taxon>Porites</taxon>
    </lineage>
</organism>
<evidence type="ECO:0000256" key="2">
    <source>
        <dbReference type="ARBA" id="ARBA00006375"/>
    </source>
</evidence>